<keyword evidence="3 6" id="KW-0732">Signal</keyword>
<reference evidence="9 10" key="1">
    <citation type="journal article" date="2019" name="Nat. Med.">
        <title>A library of human gut bacterial isolates paired with longitudinal multiomics data enables mechanistic microbiome research.</title>
        <authorList>
            <person name="Poyet M."/>
            <person name="Groussin M."/>
            <person name="Gibbons S.M."/>
            <person name="Avila-Pacheco J."/>
            <person name="Jiang X."/>
            <person name="Kearney S.M."/>
            <person name="Perrotta A.R."/>
            <person name="Berdy B."/>
            <person name="Zhao S."/>
            <person name="Lieberman T.D."/>
            <person name="Swanson P.K."/>
            <person name="Smith M."/>
            <person name="Roesemann S."/>
            <person name="Alexander J.E."/>
            <person name="Rich S.A."/>
            <person name="Livny J."/>
            <person name="Vlamakis H."/>
            <person name="Clish C."/>
            <person name="Bullock K."/>
            <person name="Deik A."/>
            <person name="Scott J."/>
            <person name="Pierce K.A."/>
            <person name="Xavier R.J."/>
            <person name="Alm E.J."/>
        </authorList>
    </citation>
    <scope>NUCLEOTIDE SEQUENCE [LARGE SCALE GENOMIC DNA]</scope>
    <source>
        <strain evidence="9 10">BIOML-A7</strain>
    </source>
</reference>
<dbReference type="InterPro" id="IPR012944">
    <property type="entry name" value="SusD_RagB_dom"/>
</dbReference>
<dbReference type="EMBL" id="VVYW01000016">
    <property type="protein sequence ID" value="KAA5406174.1"/>
    <property type="molecule type" value="Genomic_DNA"/>
</dbReference>
<evidence type="ECO:0000259" key="8">
    <source>
        <dbReference type="Pfam" id="PF14322"/>
    </source>
</evidence>
<evidence type="ECO:0000256" key="3">
    <source>
        <dbReference type="ARBA" id="ARBA00022729"/>
    </source>
</evidence>
<dbReference type="PROSITE" id="PS51257">
    <property type="entry name" value="PROKAR_LIPOPROTEIN"/>
    <property type="match status" value="1"/>
</dbReference>
<evidence type="ECO:0000256" key="5">
    <source>
        <dbReference type="ARBA" id="ARBA00023237"/>
    </source>
</evidence>
<dbReference type="RefSeq" id="WP_149950196.1">
    <property type="nucleotide sequence ID" value="NZ_CAXSKE010000001.1"/>
</dbReference>
<evidence type="ECO:0000256" key="2">
    <source>
        <dbReference type="ARBA" id="ARBA00006275"/>
    </source>
</evidence>
<evidence type="ECO:0000313" key="10">
    <source>
        <dbReference type="Proteomes" id="UP000325055"/>
    </source>
</evidence>
<dbReference type="InterPro" id="IPR033985">
    <property type="entry name" value="SusD-like_N"/>
</dbReference>
<feature type="domain" description="SusD-like N-terminal" evidence="8">
    <location>
        <begin position="65"/>
        <end position="228"/>
    </location>
</feature>
<evidence type="ECO:0000256" key="1">
    <source>
        <dbReference type="ARBA" id="ARBA00004442"/>
    </source>
</evidence>
<dbReference type="InterPro" id="IPR011990">
    <property type="entry name" value="TPR-like_helical_dom_sf"/>
</dbReference>
<dbReference type="SUPFAM" id="SSF48452">
    <property type="entry name" value="TPR-like"/>
    <property type="match status" value="1"/>
</dbReference>
<accession>A0A5M6A5F0</accession>
<evidence type="ECO:0000259" key="7">
    <source>
        <dbReference type="Pfam" id="PF07980"/>
    </source>
</evidence>
<sequence length="684" mass="78702">MKTKNIFLTVALGIGAFAFSSCSDYLNVDRYFNDRMTEEKLFEDKKYSEEWLAGVYSHLLGCNDDVCSKGNTPHNFSDDMYFGDRSGLYRSLKYGLYNESSYQFSWRECYIGIRDASTFIRNIHVNKDFSPKEIADYRGQARFLRAYYYWLLLRKYGPIPLLPNDGEMDYTAEYGDLAIPRNSYDECANYIAEEMAIAAGELETTRTNSDINRATRGAALALRAKVLLYAASPLANGNTEMADLTDDKGNSLISQEYDESKWARAAAAAKDVMDLDIYQLYVANRRYNNDGGQAYPETIMPPITNENREYSENEWPNGWKNIDPFESYRSIFNGDVQPKANPELIFTRGVNTRKEGEISDMGLEDIQVMVQHQMPFQMGGYNCHGITLKQCDAYYMSDGSDVPGKDDCLGRGDGSSRVTGFVTEENKDQYKPLPVGVSLQYANREPRFYASVAYNGSVWEMTTSYDEDKRFYRAWYYHGSENGKLAQSPDLYLRTGIGVKKFYNPQDSYQNGGRIIHKTEPAIRYAEVLLIYAEALNELSSSYEISSWDGSKTYTIKRDEAEMAKGIEPIRIRAGVPNYKAEVYNNKDLFRKALKRERQIELFAEGHRYYDLRRWKDAPEEEATMMYGCNTNIGENNRDLFYIPTVIPSMPSVFTKKMYFWPISHDELKKNSRLTQNPGWTYYD</sequence>
<gene>
    <name evidence="9" type="ORF">F2Y86_18075</name>
</gene>
<dbReference type="Pfam" id="PF07980">
    <property type="entry name" value="SusD_RagB"/>
    <property type="match status" value="1"/>
</dbReference>
<dbReference type="Proteomes" id="UP000325055">
    <property type="component" value="Unassembled WGS sequence"/>
</dbReference>
<evidence type="ECO:0000313" key="9">
    <source>
        <dbReference type="EMBL" id="KAA5406174.1"/>
    </source>
</evidence>
<comment type="caution">
    <text evidence="9">The sequence shown here is derived from an EMBL/GenBank/DDBJ whole genome shotgun (WGS) entry which is preliminary data.</text>
</comment>
<comment type="similarity">
    <text evidence="2">Belongs to the SusD family.</text>
</comment>
<keyword evidence="5" id="KW-0998">Cell outer membrane</keyword>
<name>A0A5M6A5F0_9BACE</name>
<feature type="signal peptide" evidence="6">
    <location>
        <begin position="1"/>
        <end position="23"/>
    </location>
</feature>
<evidence type="ECO:0000256" key="6">
    <source>
        <dbReference type="SAM" id="SignalP"/>
    </source>
</evidence>
<organism evidence="9 10">
    <name type="scientific">Bacteroides cellulosilyticus</name>
    <dbReference type="NCBI Taxonomy" id="246787"/>
    <lineage>
        <taxon>Bacteria</taxon>
        <taxon>Pseudomonadati</taxon>
        <taxon>Bacteroidota</taxon>
        <taxon>Bacteroidia</taxon>
        <taxon>Bacteroidales</taxon>
        <taxon>Bacteroidaceae</taxon>
        <taxon>Bacteroides</taxon>
    </lineage>
</organism>
<proteinExistence type="inferred from homology"/>
<protein>
    <submittedName>
        <fullName evidence="9">RagB/SusD family nutrient uptake outer membrane protein</fullName>
    </submittedName>
</protein>
<dbReference type="GO" id="GO:0009279">
    <property type="term" value="C:cell outer membrane"/>
    <property type="evidence" value="ECO:0007669"/>
    <property type="project" value="UniProtKB-SubCell"/>
</dbReference>
<keyword evidence="4" id="KW-0472">Membrane</keyword>
<evidence type="ECO:0000256" key="4">
    <source>
        <dbReference type="ARBA" id="ARBA00023136"/>
    </source>
</evidence>
<feature type="domain" description="RagB/SusD" evidence="7">
    <location>
        <begin position="371"/>
        <end position="680"/>
    </location>
</feature>
<comment type="subcellular location">
    <subcellularLocation>
        <location evidence="1">Cell outer membrane</location>
    </subcellularLocation>
</comment>
<dbReference type="Gene3D" id="1.25.40.390">
    <property type="match status" value="1"/>
</dbReference>
<dbReference type="AlphaFoldDB" id="A0A5M6A5F0"/>
<feature type="chain" id="PRO_5024315154" evidence="6">
    <location>
        <begin position="24"/>
        <end position="684"/>
    </location>
</feature>
<dbReference type="Pfam" id="PF14322">
    <property type="entry name" value="SusD-like_3"/>
    <property type="match status" value="1"/>
</dbReference>